<sequence length="168" mass="17940">MPRVCKAAIKAKSGCFEESQIYLDLCTKQEVSLCVTPDPQEQDNLMDAGCDLLIKAKVIELKERLEDEEMNASLNTSLNAKNHKLEDVCAELKKDRSGDHHGQGGEGETCHREQGVEPDGGDRCSGRVHAEPDQGEDSPAGGPPAARVHLVSDQREGGPAGGLPAGPD</sequence>
<dbReference type="AlphaFoldDB" id="A0A060XUY7"/>
<evidence type="ECO:0000313" key="2">
    <source>
        <dbReference type="EMBL" id="CDQ83478.1"/>
    </source>
</evidence>
<feature type="compositionally biased region" description="Gly residues" evidence="1">
    <location>
        <begin position="158"/>
        <end position="168"/>
    </location>
</feature>
<evidence type="ECO:0000313" key="3">
    <source>
        <dbReference type="Proteomes" id="UP000193380"/>
    </source>
</evidence>
<dbReference type="Gene3D" id="1.20.5.340">
    <property type="match status" value="1"/>
</dbReference>
<feature type="region of interest" description="Disordered" evidence="1">
    <location>
        <begin position="91"/>
        <end position="168"/>
    </location>
</feature>
<evidence type="ECO:0000256" key="1">
    <source>
        <dbReference type="SAM" id="MobiDB-lite"/>
    </source>
</evidence>
<accession>A0A060XUY7</accession>
<dbReference type="STRING" id="8022.A0A060XUY7"/>
<gene>
    <name evidence="2" type="ORF">GSONMT00002927001</name>
</gene>
<feature type="compositionally biased region" description="Basic and acidic residues" evidence="1">
    <location>
        <begin position="91"/>
        <end position="132"/>
    </location>
</feature>
<organism evidence="2 3">
    <name type="scientific">Oncorhynchus mykiss</name>
    <name type="common">Rainbow trout</name>
    <name type="synonym">Salmo gairdneri</name>
    <dbReference type="NCBI Taxonomy" id="8022"/>
    <lineage>
        <taxon>Eukaryota</taxon>
        <taxon>Metazoa</taxon>
        <taxon>Chordata</taxon>
        <taxon>Craniata</taxon>
        <taxon>Vertebrata</taxon>
        <taxon>Euteleostomi</taxon>
        <taxon>Actinopterygii</taxon>
        <taxon>Neopterygii</taxon>
        <taxon>Teleostei</taxon>
        <taxon>Protacanthopterygii</taxon>
        <taxon>Salmoniformes</taxon>
        <taxon>Salmonidae</taxon>
        <taxon>Salmoninae</taxon>
        <taxon>Oncorhynchus</taxon>
    </lineage>
</organism>
<name>A0A060XUY7_ONCMY</name>
<reference evidence="2" key="1">
    <citation type="journal article" date="2014" name="Nat. Commun.">
        <title>The rainbow trout genome provides novel insights into evolution after whole-genome duplication in vertebrates.</title>
        <authorList>
            <person name="Berthelot C."/>
            <person name="Brunet F."/>
            <person name="Chalopin D."/>
            <person name="Juanchich A."/>
            <person name="Bernard M."/>
            <person name="Noel B."/>
            <person name="Bento P."/>
            <person name="Da Silva C."/>
            <person name="Labadie K."/>
            <person name="Alberti A."/>
            <person name="Aury J.M."/>
            <person name="Louis A."/>
            <person name="Dehais P."/>
            <person name="Bardou P."/>
            <person name="Montfort J."/>
            <person name="Klopp C."/>
            <person name="Cabau C."/>
            <person name="Gaspin C."/>
            <person name="Thorgaard G.H."/>
            <person name="Boussaha M."/>
            <person name="Quillet E."/>
            <person name="Guyomard R."/>
            <person name="Galiana D."/>
            <person name="Bobe J."/>
            <person name="Volff J.N."/>
            <person name="Genet C."/>
            <person name="Wincker P."/>
            <person name="Jaillon O."/>
            <person name="Roest Crollius H."/>
            <person name="Guiguen Y."/>
        </authorList>
    </citation>
    <scope>NUCLEOTIDE SEQUENCE [LARGE SCALE GENOMIC DNA]</scope>
</reference>
<reference evidence="2" key="2">
    <citation type="submission" date="2014-03" db="EMBL/GenBank/DDBJ databases">
        <authorList>
            <person name="Genoscope - CEA"/>
        </authorList>
    </citation>
    <scope>NUCLEOTIDE SEQUENCE</scope>
</reference>
<protein>
    <submittedName>
        <fullName evidence="2">Uncharacterized protein</fullName>
    </submittedName>
</protein>
<proteinExistence type="predicted"/>
<dbReference type="PaxDb" id="8022-A0A060XUY7"/>
<dbReference type="EMBL" id="FR906187">
    <property type="protein sequence ID" value="CDQ83478.1"/>
    <property type="molecule type" value="Genomic_DNA"/>
</dbReference>
<dbReference type="Proteomes" id="UP000193380">
    <property type="component" value="Unassembled WGS sequence"/>
</dbReference>